<dbReference type="GO" id="GO:0003677">
    <property type="term" value="F:DNA binding"/>
    <property type="evidence" value="ECO:0007669"/>
    <property type="project" value="UniProtKB-KW"/>
</dbReference>
<accession>A0A6A4WMF0</accession>
<feature type="domain" description="C2H2-type" evidence="11">
    <location>
        <begin position="34"/>
        <end position="63"/>
    </location>
</feature>
<keyword evidence="5" id="KW-0862">Zinc</keyword>
<dbReference type="Gene3D" id="3.30.160.60">
    <property type="entry name" value="Classic Zinc Finger"/>
    <property type="match status" value="3"/>
</dbReference>
<dbReference type="PROSITE" id="PS00028">
    <property type="entry name" value="ZINC_FINGER_C2H2_1"/>
    <property type="match status" value="1"/>
</dbReference>
<dbReference type="PANTHER" id="PTHR24394">
    <property type="entry name" value="ZINC FINGER PROTEIN"/>
    <property type="match status" value="1"/>
</dbReference>
<dbReference type="SMART" id="SM00355">
    <property type="entry name" value="ZnF_C2H2"/>
    <property type="match status" value="3"/>
</dbReference>
<gene>
    <name evidence="12" type="primary">EGR1</name>
    <name evidence="12" type="ORF">FJT64_024646</name>
</gene>
<keyword evidence="9" id="KW-0539">Nucleus</keyword>
<dbReference type="SUPFAM" id="SSF57667">
    <property type="entry name" value="beta-beta-alpha zinc fingers"/>
    <property type="match status" value="2"/>
</dbReference>
<comment type="subcellular location">
    <subcellularLocation>
        <location evidence="1">Nucleus</location>
    </subcellularLocation>
</comment>
<evidence type="ECO:0000256" key="6">
    <source>
        <dbReference type="ARBA" id="ARBA00023015"/>
    </source>
</evidence>
<keyword evidence="7" id="KW-0238">DNA-binding</keyword>
<protein>
    <submittedName>
        <fullName evidence="12">Early growth response protein 1</fullName>
    </submittedName>
</protein>
<comment type="caution">
    <text evidence="12">The sequence shown here is derived from an EMBL/GenBank/DDBJ whole genome shotgun (WGS) entry which is preliminary data.</text>
</comment>
<evidence type="ECO:0000313" key="13">
    <source>
        <dbReference type="Proteomes" id="UP000440578"/>
    </source>
</evidence>
<reference evidence="12 13" key="1">
    <citation type="submission" date="2019-07" db="EMBL/GenBank/DDBJ databases">
        <title>Draft genome assembly of a fouling barnacle, Amphibalanus amphitrite (Darwin, 1854): The first reference genome for Thecostraca.</title>
        <authorList>
            <person name="Kim W."/>
        </authorList>
    </citation>
    <scope>NUCLEOTIDE SEQUENCE [LARGE SCALE GENOMIC DNA]</scope>
    <source>
        <strain evidence="12">SNU_AA5</strain>
        <tissue evidence="12">Soma without cirri and trophi</tissue>
    </source>
</reference>
<dbReference type="InterPro" id="IPR036236">
    <property type="entry name" value="Znf_C2H2_sf"/>
</dbReference>
<dbReference type="AlphaFoldDB" id="A0A6A4WMF0"/>
<dbReference type="FunFam" id="3.30.160.60:FF:000064">
    <property type="entry name" value="Early growth response protein 3"/>
    <property type="match status" value="1"/>
</dbReference>
<dbReference type="Pfam" id="PF00096">
    <property type="entry name" value="zf-C2H2"/>
    <property type="match status" value="1"/>
</dbReference>
<dbReference type="InterPro" id="IPR013087">
    <property type="entry name" value="Znf_C2H2_type"/>
</dbReference>
<dbReference type="GO" id="GO:0000981">
    <property type="term" value="F:DNA-binding transcription factor activity, RNA polymerase II-specific"/>
    <property type="evidence" value="ECO:0007669"/>
    <property type="project" value="TreeGrafter"/>
</dbReference>
<keyword evidence="6" id="KW-0805">Transcription regulation</keyword>
<evidence type="ECO:0000256" key="8">
    <source>
        <dbReference type="ARBA" id="ARBA00023163"/>
    </source>
</evidence>
<evidence type="ECO:0000256" key="10">
    <source>
        <dbReference type="PROSITE-ProRule" id="PRU00042"/>
    </source>
</evidence>
<evidence type="ECO:0000256" key="2">
    <source>
        <dbReference type="ARBA" id="ARBA00022723"/>
    </source>
</evidence>
<evidence type="ECO:0000256" key="5">
    <source>
        <dbReference type="ARBA" id="ARBA00022833"/>
    </source>
</evidence>
<dbReference type="PROSITE" id="PS50157">
    <property type="entry name" value="ZINC_FINGER_C2H2_2"/>
    <property type="match status" value="2"/>
</dbReference>
<dbReference type="PANTHER" id="PTHR24394:SF48">
    <property type="entry name" value="ZINC FINGER PROTEIN 771"/>
    <property type="match status" value="1"/>
</dbReference>
<dbReference type="GO" id="GO:0005634">
    <property type="term" value="C:nucleus"/>
    <property type="evidence" value="ECO:0007669"/>
    <property type="project" value="UniProtKB-SubCell"/>
</dbReference>
<evidence type="ECO:0000256" key="3">
    <source>
        <dbReference type="ARBA" id="ARBA00022737"/>
    </source>
</evidence>
<dbReference type="OrthoDB" id="10261408at2759"/>
<keyword evidence="8" id="KW-0804">Transcription</keyword>
<dbReference type="GO" id="GO:0008270">
    <property type="term" value="F:zinc ion binding"/>
    <property type="evidence" value="ECO:0007669"/>
    <property type="project" value="UniProtKB-KW"/>
</dbReference>
<organism evidence="12 13">
    <name type="scientific">Amphibalanus amphitrite</name>
    <name type="common">Striped barnacle</name>
    <name type="synonym">Balanus amphitrite</name>
    <dbReference type="NCBI Taxonomy" id="1232801"/>
    <lineage>
        <taxon>Eukaryota</taxon>
        <taxon>Metazoa</taxon>
        <taxon>Ecdysozoa</taxon>
        <taxon>Arthropoda</taxon>
        <taxon>Crustacea</taxon>
        <taxon>Multicrustacea</taxon>
        <taxon>Cirripedia</taxon>
        <taxon>Thoracica</taxon>
        <taxon>Thoracicalcarea</taxon>
        <taxon>Balanomorpha</taxon>
        <taxon>Balanoidea</taxon>
        <taxon>Balanidae</taxon>
        <taxon>Amphibalaninae</taxon>
        <taxon>Amphibalanus</taxon>
    </lineage>
</organism>
<keyword evidence="4 10" id="KW-0863">Zinc-finger</keyword>
<proteinExistence type="predicted"/>
<dbReference type="EMBL" id="VIIS01000950">
    <property type="protein sequence ID" value="KAF0303358.1"/>
    <property type="molecule type" value="Genomic_DNA"/>
</dbReference>
<name>A0A6A4WMF0_AMPAM</name>
<evidence type="ECO:0000256" key="7">
    <source>
        <dbReference type="ARBA" id="ARBA00023125"/>
    </source>
</evidence>
<keyword evidence="2" id="KW-0479">Metal-binding</keyword>
<evidence type="ECO:0000256" key="9">
    <source>
        <dbReference type="ARBA" id="ARBA00023242"/>
    </source>
</evidence>
<evidence type="ECO:0000256" key="4">
    <source>
        <dbReference type="ARBA" id="ARBA00022771"/>
    </source>
</evidence>
<keyword evidence="13" id="KW-1185">Reference proteome</keyword>
<dbReference type="Proteomes" id="UP000440578">
    <property type="component" value="Unassembled WGS sequence"/>
</dbReference>
<feature type="domain" description="C2H2-type" evidence="11">
    <location>
        <begin position="64"/>
        <end position="91"/>
    </location>
</feature>
<keyword evidence="3" id="KW-0677">Repeat</keyword>
<evidence type="ECO:0000313" key="12">
    <source>
        <dbReference type="EMBL" id="KAF0303358.1"/>
    </source>
</evidence>
<evidence type="ECO:0000256" key="1">
    <source>
        <dbReference type="ARBA" id="ARBA00004123"/>
    </source>
</evidence>
<evidence type="ECO:0000259" key="11">
    <source>
        <dbReference type="PROSITE" id="PS50157"/>
    </source>
</evidence>
<sequence>MIRVVSVHPAGWKHANLYPHGRGRPRAQPLPRLYECNLCGKTFNNRRRDRFLAHLRLHTGERPFKCLICGRGFNRQDHVTVHMRLHTGGKPFQCIVCKHRFAKQQELKSHACVGPMMPPENGITITPTSAVDFRTFRVRNQLNGSPSRAESGD</sequence>